<evidence type="ECO:0000259" key="1">
    <source>
        <dbReference type="Pfam" id="PF14529"/>
    </source>
</evidence>
<accession>A0A4C1VWN7</accession>
<dbReference type="SUPFAM" id="SSF56219">
    <property type="entry name" value="DNase I-like"/>
    <property type="match status" value="1"/>
</dbReference>
<evidence type="ECO:0000313" key="3">
    <source>
        <dbReference type="Proteomes" id="UP000299102"/>
    </source>
</evidence>
<keyword evidence="3" id="KW-1185">Reference proteome</keyword>
<dbReference type="Pfam" id="PF14529">
    <property type="entry name" value="Exo_endo_phos_2"/>
    <property type="match status" value="1"/>
</dbReference>
<feature type="domain" description="Endonuclease/exonuclease/phosphatase" evidence="1">
    <location>
        <begin position="1"/>
        <end position="93"/>
    </location>
</feature>
<protein>
    <submittedName>
        <fullName evidence="2">Retrovirus-related Pol polyprotein from type-1 retrotransposable element R1</fullName>
    </submittedName>
</protein>
<sequence>MVICADTNTHSPLWHSQERQYVGRGNETEERRAQLECFLAQNTLHVENRKGQPPRFSGPGGTSKIDVTAISRGVRVEELRVIEDVNLSDHQLITIKLKIGAGRSYTTDETAATNPTVRRYRDRDVNWNRFRAHLVARTGGLNDRMTAKEYANALCRIIVGAAHECLGDTSRIA</sequence>
<dbReference type="InterPro" id="IPR005135">
    <property type="entry name" value="Endo/exonuclease/phosphatase"/>
</dbReference>
<reference evidence="2 3" key="1">
    <citation type="journal article" date="2019" name="Commun. Biol.">
        <title>The bagworm genome reveals a unique fibroin gene that provides high tensile strength.</title>
        <authorList>
            <person name="Kono N."/>
            <person name="Nakamura H."/>
            <person name="Ohtoshi R."/>
            <person name="Tomita M."/>
            <person name="Numata K."/>
            <person name="Arakawa K."/>
        </authorList>
    </citation>
    <scope>NUCLEOTIDE SEQUENCE [LARGE SCALE GENOMIC DNA]</scope>
</reference>
<dbReference type="Gene3D" id="3.60.10.10">
    <property type="entry name" value="Endonuclease/exonuclease/phosphatase"/>
    <property type="match status" value="1"/>
</dbReference>
<proteinExistence type="predicted"/>
<dbReference type="Proteomes" id="UP000299102">
    <property type="component" value="Unassembled WGS sequence"/>
</dbReference>
<gene>
    <name evidence="2" type="ORF">EVAR_87190_1</name>
</gene>
<dbReference type="OrthoDB" id="7382669at2759"/>
<name>A0A4C1VWN7_EUMVA</name>
<dbReference type="InterPro" id="IPR036691">
    <property type="entry name" value="Endo/exonu/phosph_ase_sf"/>
</dbReference>
<dbReference type="AlphaFoldDB" id="A0A4C1VWN7"/>
<dbReference type="GO" id="GO:0003824">
    <property type="term" value="F:catalytic activity"/>
    <property type="evidence" value="ECO:0007669"/>
    <property type="project" value="InterPro"/>
</dbReference>
<organism evidence="2 3">
    <name type="scientific">Eumeta variegata</name>
    <name type="common">Bagworm moth</name>
    <name type="synonym">Eumeta japonica</name>
    <dbReference type="NCBI Taxonomy" id="151549"/>
    <lineage>
        <taxon>Eukaryota</taxon>
        <taxon>Metazoa</taxon>
        <taxon>Ecdysozoa</taxon>
        <taxon>Arthropoda</taxon>
        <taxon>Hexapoda</taxon>
        <taxon>Insecta</taxon>
        <taxon>Pterygota</taxon>
        <taxon>Neoptera</taxon>
        <taxon>Endopterygota</taxon>
        <taxon>Lepidoptera</taxon>
        <taxon>Glossata</taxon>
        <taxon>Ditrysia</taxon>
        <taxon>Tineoidea</taxon>
        <taxon>Psychidae</taxon>
        <taxon>Oiketicinae</taxon>
        <taxon>Eumeta</taxon>
    </lineage>
</organism>
<comment type="caution">
    <text evidence="2">The sequence shown here is derived from an EMBL/GenBank/DDBJ whole genome shotgun (WGS) entry which is preliminary data.</text>
</comment>
<evidence type="ECO:0000313" key="2">
    <source>
        <dbReference type="EMBL" id="GBP42639.1"/>
    </source>
</evidence>
<dbReference type="EMBL" id="BGZK01000421">
    <property type="protein sequence ID" value="GBP42639.1"/>
    <property type="molecule type" value="Genomic_DNA"/>
</dbReference>